<organism evidence="1 2">
    <name type="scientific">Viridothelium virens</name>
    <name type="common">Speckled blister lichen</name>
    <name type="synonym">Trypethelium virens</name>
    <dbReference type="NCBI Taxonomy" id="1048519"/>
    <lineage>
        <taxon>Eukaryota</taxon>
        <taxon>Fungi</taxon>
        <taxon>Dikarya</taxon>
        <taxon>Ascomycota</taxon>
        <taxon>Pezizomycotina</taxon>
        <taxon>Dothideomycetes</taxon>
        <taxon>Dothideomycetes incertae sedis</taxon>
        <taxon>Trypetheliales</taxon>
        <taxon>Trypetheliaceae</taxon>
        <taxon>Viridothelium</taxon>
    </lineage>
</organism>
<reference evidence="1" key="1">
    <citation type="journal article" date="2020" name="Stud. Mycol.">
        <title>101 Dothideomycetes genomes: a test case for predicting lifestyles and emergence of pathogens.</title>
        <authorList>
            <person name="Haridas S."/>
            <person name="Albert R."/>
            <person name="Binder M."/>
            <person name="Bloem J."/>
            <person name="Labutti K."/>
            <person name="Salamov A."/>
            <person name="Andreopoulos B."/>
            <person name="Baker S."/>
            <person name="Barry K."/>
            <person name="Bills G."/>
            <person name="Bluhm B."/>
            <person name="Cannon C."/>
            <person name="Castanera R."/>
            <person name="Culley D."/>
            <person name="Daum C."/>
            <person name="Ezra D."/>
            <person name="Gonzalez J."/>
            <person name="Henrissat B."/>
            <person name="Kuo A."/>
            <person name="Liang C."/>
            <person name="Lipzen A."/>
            <person name="Lutzoni F."/>
            <person name="Magnuson J."/>
            <person name="Mondo S."/>
            <person name="Nolan M."/>
            <person name="Ohm R."/>
            <person name="Pangilinan J."/>
            <person name="Park H.-J."/>
            <person name="Ramirez L."/>
            <person name="Alfaro M."/>
            <person name="Sun H."/>
            <person name="Tritt A."/>
            <person name="Yoshinaga Y."/>
            <person name="Zwiers L.-H."/>
            <person name="Turgeon B."/>
            <person name="Goodwin S."/>
            <person name="Spatafora J."/>
            <person name="Crous P."/>
            <person name="Grigoriev I."/>
        </authorList>
    </citation>
    <scope>NUCLEOTIDE SEQUENCE</scope>
    <source>
        <strain evidence="1">Tuck. ex Michener</strain>
    </source>
</reference>
<proteinExistence type="predicted"/>
<dbReference type="EMBL" id="ML991787">
    <property type="protein sequence ID" value="KAF2236075.1"/>
    <property type="molecule type" value="Genomic_DNA"/>
</dbReference>
<evidence type="ECO:0000313" key="2">
    <source>
        <dbReference type="Proteomes" id="UP000800092"/>
    </source>
</evidence>
<dbReference type="Proteomes" id="UP000800092">
    <property type="component" value="Unassembled WGS sequence"/>
</dbReference>
<evidence type="ECO:0000313" key="1">
    <source>
        <dbReference type="EMBL" id="KAF2236075.1"/>
    </source>
</evidence>
<sequence length="58" mass="6383">MHYISDVTALVIFLVGLGPCLRRSTKSLTLQANKVSNARNAGNVGWWNESTTPYKCSI</sequence>
<dbReference type="OrthoDB" id="3907216at2759"/>
<dbReference type="AlphaFoldDB" id="A0A6A6HDB1"/>
<gene>
    <name evidence="1" type="ORF">EV356DRAFT_498919</name>
</gene>
<name>A0A6A6HDB1_VIRVR</name>
<accession>A0A6A6HDB1</accession>
<keyword evidence="2" id="KW-1185">Reference proteome</keyword>
<protein>
    <submittedName>
        <fullName evidence="1">Uncharacterized protein</fullName>
    </submittedName>
</protein>